<dbReference type="PANTHER" id="PTHR42878">
    <property type="entry name" value="TWO-COMPONENT HISTIDINE KINASE"/>
    <property type="match status" value="1"/>
</dbReference>
<dbReference type="PROSITE" id="PS50112">
    <property type="entry name" value="PAS"/>
    <property type="match status" value="1"/>
</dbReference>
<evidence type="ECO:0000256" key="12">
    <source>
        <dbReference type="SAM" id="Phobius"/>
    </source>
</evidence>
<dbReference type="SMART" id="SM00091">
    <property type="entry name" value="PAS"/>
    <property type="match status" value="1"/>
</dbReference>
<dbReference type="GO" id="GO:0007234">
    <property type="term" value="P:osmosensory signaling via phosphorelay pathway"/>
    <property type="evidence" value="ECO:0007669"/>
    <property type="project" value="TreeGrafter"/>
</dbReference>
<gene>
    <name evidence="16" type="ORF">KTO63_23310</name>
</gene>
<evidence type="ECO:0000256" key="6">
    <source>
        <dbReference type="ARBA" id="ARBA00022679"/>
    </source>
</evidence>
<dbReference type="Pfam" id="PF00512">
    <property type="entry name" value="HisKA"/>
    <property type="match status" value="1"/>
</dbReference>
<dbReference type="InterPro" id="IPR003594">
    <property type="entry name" value="HATPase_dom"/>
</dbReference>
<evidence type="ECO:0000256" key="9">
    <source>
        <dbReference type="ARBA" id="ARBA00022840"/>
    </source>
</evidence>
<keyword evidence="12" id="KW-1133">Transmembrane helix</keyword>
<dbReference type="InterPro" id="IPR003661">
    <property type="entry name" value="HisK_dim/P_dom"/>
</dbReference>
<comment type="catalytic activity">
    <reaction evidence="1">
        <text>ATP + protein L-histidine = ADP + protein N-phospho-L-histidine.</text>
        <dbReference type="EC" id="2.7.13.3"/>
    </reaction>
</comment>
<evidence type="ECO:0000256" key="1">
    <source>
        <dbReference type="ARBA" id="ARBA00000085"/>
    </source>
</evidence>
<keyword evidence="17" id="KW-1185">Reference proteome</keyword>
<evidence type="ECO:0000256" key="5">
    <source>
        <dbReference type="ARBA" id="ARBA00022553"/>
    </source>
</evidence>
<dbReference type="PROSITE" id="PS50109">
    <property type="entry name" value="HIS_KIN"/>
    <property type="match status" value="1"/>
</dbReference>
<dbReference type="EMBL" id="JAHSPG010000017">
    <property type="protein sequence ID" value="MBV4360113.1"/>
    <property type="molecule type" value="Genomic_DNA"/>
</dbReference>
<feature type="domain" description="HAMP" evidence="15">
    <location>
        <begin position="169"/>
        <end position="221"/>
    </location>
</feature>
<dbReference type="GO" id="GO:0000155">
    <property type="term" value="F:phosphorelay sensor kinase activity"/>
    <property type="evidence" value="ECO:0007669"/>
    <property type="project" value="InterPro"/>
</dbReference>
<evidence type="ECO:0000256" key="8">
    <source>
        <dbReference type="ARBA" id="ARBA00022777"/>
    </source>
</evidence>
<comment type="subcellular location">
    <subcellularLocation>
        <location evidence="2">Cell membrane</location>
    </subcellularLocation>
</comment>
<feature type="domain" description="PAS" evidence="14">
    <location>
        <begin position="230"/>
        <end position="276"/>
    </location>
</feature>
<dbReference type="InterPro" id="IPR005467">
    <property type="entry name" value="His_kinase_dom"/>
</dbReference>
<keyword evidence="5" id="KW-0597">Phosphoprotein</keyword>
<dbReference type="Pfam" id="PF00672">
    <property type="entry name" value="HAMP"/>
    <property type="match status" value="1"/>
</dbReference>
<dbReference type="FunFam" id="3.30.565.10:FF:000023">
    <property type="entry name" value="PAS domain-containing sensor histidine kinase"/>
    <property type="match status" value="1"/>
</dbReference>
<dbReference type="GO" id="GO:0030295">
    <property type="term" value="F:protein kinase activator activity"/>
    <property type="evidence" value="ECO:0007669"/>
    <property type="project" value="TreeGrafter"/>
</dbReference>
<dbReference type="PROSITE" id="PS50885">
    <property type="entry name" value="HAMP"/>
    <property type="match status" value="1"/>
</dbReference>
<keyword evidence="12" id="KW-0812">Transmembrane</keyword>
<evidence type="ECO:0000313" key="17">
    <source>
        <dbReference type="Proteomes" id="UP000812270"/>
    </source>
</evidence>
<accession>A0A9E2SBP1</accession>
<evidence type="ECO:0000259" key="13">
    <source>
        <dbReference type="PROSITE" id="PS50109"/>
    </source>
</evidence>
<evidence type="ECO:0000256" key="3">
    <source>
        <dbReference type="ARBA" id="ARBA00012438"/>
    </source>
</evidence>
<comment type="caution">
    <text evidence="16">The sequence shown here is derived from an EMBL/GenBank/DDBJ whole genome shotgun (WGS) entry which is preliminary data.</text>
</comment>
<keyword evidence="6" id="KW-0808">Transferase</keyword>
<dbReference type="CDD" id="cd00130">
    <property type="entry name" value="PAS"/>
    <property type="match status" value="1"/>
</dbReference>
<dbReference type="GO" id="GO:0005886">
    <property type="term" value="C:plasma membrane"/>
    <property type="evidence" value="ECO:0007669"/>
    <property type="project" value="UniProtKB-SubCell"/>
</dbReference>
<dbReference type="AlphaFoldDB" id="A0A9E2SBP1"/>
<dbReference type="SMART" id="SM00387">
    <property type="entry name" value="HATPase_c"/>
    <property type="match status" value="1"/>
</dbReference>
<feature type="transmembrane region" description="Helical" evidence="12">
    <location>
        <begin position="145"/>
        <end position="167"/>
    </location>
</feature>
<dbReference type="InterPro" id="IPR050351">
    <property type="entry name" value="BphY/WalK/GraS-like"/>
</dbReference>
<feature type="domain" description="Histidine kinase" evidence="13">
    <location>
        <begin position="349"/>
        <end position="565"/>
    </location>
</feature>
<name>A0A9E2SBP1_9BACT</name>
<dbReference type="PANTHER" id="PTHR42878:SF7">
    <property type="entry name" value="SENSOR HISTIDINE KINASE GLRK"/>
    <property type="match status" value="1"/>
</dbReference>
<sequence length="565" mass="63680">MMNRLRTKIITGVAFLFLLLLIVGGTAAYFLTALSHDANVILKDNYESLSYCHSMQQQLVMMDKDSNAIRKFDQQLQLEEKNATEVGEAPATAYIRKAFEEFRSSKEKFPVLKNEIENHIQEVLALNMQAIDRKNKQAQQTASKAITIITVLGAVVFLLSFTFLANFPSYVSGPISKLNEAIKALSDKNYNYRLHINRKDEFGELAQAFNTMAEKLDEYEHSNLATILFEKQRAETVIQTMKDASLGIDVSGKVLFANQQALQLLNLKEADVINKSQEEVSRRNDLFRFLLQENNGTPFKIVVENKENYFTKEINDITQGGQKTGRVIVFKNITPYKELDLAKTNFIATISHELKTPLASIDLSLKLLKDQRTGNLNDEQQELVEHIKDDKNRLVKIVGELLDLSQVETGNIRLNIQSVNVNKVLDFALQSVQMQASQKQIALEIIKEGNEELYCKADAEKTTWVLTNLLTNAIRYSSSSSKIITAIKSIDGKVKFSVQDFGKGISPEEQSRIFEKFYKTKDDIKSGTGLGLAIARDFITSQGGRIWVESEEGKGSVFAFELPKA</sequence>
<keyword evidence="11 12" id="KW-0472">Membrane</keyword>
<dbReference type="Pfam" id="PF02518">
    <property type="entry name" value="HATPase_c"/>
    <property type="match status" value="1"/>
</dbReference>
<dbReference type="InterPro" id="IPR013767">
    <property type="entry name" value="PAS_fold"/>
</dbReference>
<reference evidence="16" key="1">
    <citation type="submission" date="2021-06" db="EMBL/GenBank/DDBJ databases">
        <authorList>
            <person name="Huq M.A."/>
        </authorList>
    </citation>
    <scope>NUCLEOTIDE SEQUENCE</scope>
    <source>
        <strain evidence="16">MAH-26</strain>
    </source>
</reference>
<dbReference type="EC" id="2.7.13.3" evidence="3"/>
<evidence type="ECO:0000256" key="10">
    <source>
        <dbReference type="ARBA" id="ARBA00023012"/>
    </source>
</evidence>
<dbReference type="SMART" id="SM00304">
    <property type="entry name" value="HAMP"/>
    <property type="match status" value="1"/>
</dbReference>
<dbReference type="Pfam" id="PF00989">
    <property type="entry name" value="PAS"/>
    <property type="match status" value="1"/>
</dbReference>
<organism evidence="16 17">
    <name type="scientific">Pinibacter aurantiacus</name>
    <dbReference type="NCBI Taxonomy" id="2851599"/>
    <lineage>
        <taxon>Bacteria</taxon>
        <taxon>Pseudomonadati</taxon>
        <taxon>Bacteroidota</taxon>
        <taxon>Chitinophagia</taxon>
        <taxon>Chitinophagales</taxon>
        <taxon>Chitinophagaceae</taxon>
        <taxon>Pinibacter</taxon>
    </lineage>
</organism>
<dbReference type="GO" id="GO:0005524">
    <property type="term" value="F:ATP binding"/>
    <property type="evidence" value="ECO:0007669"/>
    <property type="project" value="UniProtKB-KW"/>
</dbReference>
<evidence type="ECO:0000256" key="7">
    <source>
        <dbReference type="ARBA" id="ARBA00022741"/>
    </source>
</evidence>
<evidence type="ECO:0000259" key="14">
    <source>
        <dbReference type="PROSITE" id="PS50112"/>
    </source>
</evidence>
<dbReference type="CDD" id="cd00082">
    <property type="entry name" value="HisKA"/>
    <property type="match status" value="1"/>
</dbReference>
<dbReference type="GO" id="GO:0006355">
    <property type="term" value="P:regulation of DNA-templated transcription"/>
    <property type="evidence" value="ECO:0007669"/>
    <property type="project" value="InterPro"/>
</dbReference>
<evidence type="ECO:0000313" key="16">
    <source>
        <dbReference type="EMBL" id="MBV4360113.1"/>
    </source>
</evidence>
<keyword evidence="9" id="KW-0067">ATP-binding</keyword>
<evidence type="ECO:0000256" key="2">
    <source>
        <dbReference type="ARBA" id="ARBA00004236"/>
    </source>
</evidence>
<dbReference type="Proteomes" id="UP000812270">
    <property type="component" value="Unassembled WGS sequence"/>
</dbReference>
<dbReference type="CDD" id="cd06225">
    <property type="entry name" value="HAMP"/>
    <property type="match status" value="1"/>
</dbReference>
<keyword evidence="4" id="KW-1003">Cell membrane</keyword>
<dbReference type="GO" id="GO:0000156">
    <property type="term" value="F:phosphorelay response regulator activity"/>
    <property type="evidence" value="ECO:0007669"/>
    <property type="project" value="TreeGrafter"/>
</dbReference>
<keyword evidence="7" id="KW-0547">Nucleotide-binding</keyword>
<evidence type="ECO:0000256" key="11">
    <source>
        <dbReference type="ARBA" id="ARBA00023136"/>
    </source>
</evidence>
<dbReference type="SMART" id="SM00388">
    <property type="entry name" value="HisKA"/>
    <property type="match status" value="1"/>
</dbReference>
<dbReference type="InterPro" id="IPR000014">
    <property type="entry name" value="PAS"/>
</dbReference>
<keyword evidence="10" id="KW-0902">Two-component regulatory system</keyword>
<proteinExistence type="predicted"/>
<keyword evidence="8" id="KW-0418">Kinase</keyword>
<protein>
    <recommendedName>
        <fullName evidence="3">histidine kinase</fullName>
        <ecNumber evidence="3">2.7.13.3</ecNumber>
    </recommendedName>
</protein>
<evidence type="ECO:0000259" key="15">
    <source>
        <dbReference type="PROSITE" id="PS50885"/>
    </source>
</evidence>
<evidence type="ECO:0000256" key="4">
    <source>
        <dbReference type="ARBA" id="ARBA00022475"/>
    </source>
</evidence>
<dbReference type="InterPro" id="IPR003660">
    <property type="entry name" value="HAMP_dom"/>
</dbReference>